<evidence type="ECO:0000259" key="1">
    <source>
        <dbReference type="Pfam" id="PF04991"/>
    </source>
</evidence>
<evidence type="ECO:0000313" key="2">
    <source>
        <dbReference type="EMBL" id="ACR71308.1"/>
    </source>
</evidence>
<dbReference type="AlphaFoldDB" id="C4Z2Q3"/>
<dbReference type="Pfam" id="PF04991">
    <property type="entry name" value="LicD"/>
    <property type="match status" value="1"/>
</dbReference>
<dbReference type="KEGG" id="eel:EUBELI_00272"/>
<proteinExistence type="predicted"/>
<dbReference type="GO" id="GO:0016740">
    <property type="term" value="F:transferase activity"/>
    <property type="evidence" value="ECO:0007669"/>
    <property type="project" value="UniProtKB-KW"/>
</dbReference>
<dbReference type="PANTHER" id="PTHR43404:SF2">
    <property type="entry name" value="LIPOPOLYSACCHARIDE CHOLINEPHOSPHOTRANSFERASE LICD"/>
    <property type="match status" value="1"/>
</dbReference>
<dbReference type="InterPro" id="IPR007074">
    <property type="entry name" value="LicD/FKTN/FKRP_NTP_transf"/>
</dbReference>
<dbReference type="EMBL" id="CP001104">
    <property type="protein sequence ID" value="ACR71308.1"/>
    <property type="molecule type" value="Genomic_DNA"/>
</dbReference>
<accession>C4Z2Q3</accession>
<gene>
    <name evidence="2" type="ordered locus">EUBELI_00272</name>
</gene>
<evidence type="ECO:0000313" key="3">
    <source>
        <dbReference type="Proteomes" id="UP000001476"/>
    </source>
</evidence>
<dbReference type="PANTHER" id="PTHR43404">
    <property type="entry name" value="LIPOPOLYSACCHARIDE CHOLINEPHOSPHOTRANSFERASE LICD"/>
    <property type="match status" value="1"/>
</dbReference>
<dbReference type="HOGENOM" id="CLU_075543_0_0_9"/>
<sequence length="330" mass="38597">MEKELEFSADYFKTEVRDGFEIPAMMKRAWAAQMEVLHVVAGVCKNNGIRYFADGGTLLGAVRHKGMIPWDDDIDICVVREEYNRLIQVLPKALPHGFVVAGMYADSERLQKAAFVPHLRVIADETLWNFNDYMRYFHGFPYQRVGIDIFPMDYISRDIGITNVQKQIIRLGIETLRDWNKLEENGMLDEYVNGFQKLCNVSFDNVNNEKNYMWKIIDKISSISYREEADYITNIFYWLDNDNYKMKKECYDYTIELPFENMNIVAPEMYDEVLRAEYGDYIVPVKGAADHDYPFYGHMEPELIKQIRNVGFKGSVDEFCEEVASGRLRV</sequence>
<dbReference type="eggNOG" id="COG3475">
    <property type="taxonomic scope" value="Bacteria"/>
</dbReference>
<reference evidence="2 3" key="1">
    <citation type="journal article" date="2009" name="Proc. Natl. Acad. Sci. U.S.A.">
        <title>Characterizing a model human gut microbiota composed of members of its two dominant bacterial phyla.</title>
        <authorList>
            <person name="Mahowald M.A."/>
            <person name="Rey F.E."/>
            <person name="Seedorf H."/>
            <person name="Turnbaugh P.J."/>
            <person name="Fulton R.S."/>
            <person name="Wollam A."/>
            <person name="Shah N."/>
            <person name="Wang C."/>
            <person name="Magrini V."/>
            <person name="Wilson R.K."/>
            <person name="Cantarel B.L."/>
            <person name="Coutinho P.M."/>
            <person name="Henrissat B."/>
            <person name="Crock L.W."/>
            <person name="Russell A."/>
            <person name="Verberkmoes N.C."/>
            <person name="Hettich R.L."/>
            <person name="Gordon J.I."/>
        </authorList>
    </citation>
    <scope>NUCLEOTIDE SEQUENCE [LARGE SCALE GENOMIC DNA]</scope>
    <source>
        <strain evidence="3">ATCC 27750 / DSM 3376 / VPI C15-48 / C15-B4</strain>
    </source>
</reference>
<dbReference type="STRING" id="515620.EUBELI_00272"/>
<protein>
    <submittedName>
        <fullName evidence="2">Lipopolysaccharide cholinephosphotransferase</fullName>
    </submittedName>
</protein>
<organism evidence="2 3">
    <name type="scientific">Lachnospira eligens (strain ATCC 27750 / DSM 3376 / VPI C15-48 / C15-B4)</name>
    <name type="common">Eubacterium eligens</name>
    <dbReference type="NCBI Taxonomy" id="515620"/>
    <lineage>
        <taxon>Bacteria</taxon>
        <taxon>Bacillati</taxon>
        <taxon>Bacillota</taxon>
        <taxon>Clostridia</taxon>
        <taxon>Lachnospirales</taxon>
        <taxon>Lachnospiraceae</taxon>
        <taxon>Lachnospira</taxon>
    </lineage>
</organism>
<dbReference type="GO" id="GO:0009100">
    <property type="term" value="P:glycoprotein metabolic process"/>
    <property type="evidence" value="ECO:0007669"/>
    <property type="project" value="UniProtKB-ARBA"/>
</dbReference>
<keyword evidence="3" id="KW-1185">Reference proteome</keyword>
<dbReference type="Proteomes" id="UP000001476">
    <property type="component" value="Chromosome"/>
</dbReference>
<keyword evidence="2" id="KW-0808">Transferase</keyword>
<name>C4Z2Q3_LACE2</name>
<dbReference type="InterPro" id="IPR052942">
    <property type="entry name" value="LPS_cholinephosphotransferase"/>
</dbReference>
<feature type="domain" description="LicD/FKTN/FKRP nucleotidyltransferase" evidence="1">
    <location>
        <begin position="44"/>
        <end position="279"/>
    </location>
</feature>